<dbReference type="AlphaFoldDB" id="A0A195EXZ5"/>
<name>A0A195EXZ5_9HYME</name>
<dbReference type="EMBL" id="KQ981920">
    <property type="protein sequence ID" value="KYN33021.1"/>
    <property type="molecule type" value="Genomic_DNA"/>
</dbReference>
<dbReference type="Proteomes" id="UP000078541">
    <property type="component" value="Unassembled WGS sequence"/>
</dbReference>
<keyword evidence="2" id="KW-1185">Reference proteome</keyword>
<organism evidence="1 2">
    <name type="scientific">Trachymyrmex septentrionalis</name>
    <dbReference type="NCBI Taxonomy" id="34720"/>
    <lineage>
        <taxon>Eukaryota</taxon>
        <taxon>Metazoa</taxon>
        <taxon>Ecdysozoa</taxon>
        <taxon>Arthropoda</taxon>
        <taxon>Hexapoda</taxon>
        <taxon>Insecta</taxon>
        <taxon>Pterygota</taxon>
        <taxon>Neoptera</taxon>
        <taxon>Endopterygota</taxon>
        <taxon>Hymenoptera</taxon>
        <taxon>Apocrita</taxon>
        <taxon>Aculeata</taxon>
        <taxon>Formicoidea</taxon>
        <taxon>Formicidae</taxon>
        <taxon>Myrmicinae</taxon>
        <taxon>Trachymyrmex</taxon>
    </lineage>
</organism>
<evidence type="ECO:0000313" key="1">
    <source>
        <dbReference type="EMBL" id="KYN33021.1"/>
    </source>
</evidence>
<accession>A0A195EXZ5</accession>
<evidence type="ECO:0000313" key="2">
    <source>
        <dbReference type="Proteomes" id="UP000078541"/>
    </source>
</evidence>
<proteinExistence type="predicted"/>
<reference evidence="1 2" key="1">
    <citation type="submission" date="2016-03" db="EMBL/GenBank/DDBJ databases">
        <title>Trachymyrmex septentrionalis WGS genome.</title>
        <authorList>
            <person name="Nygaard S."/>
            <person name="Hu H."/>
            <person name="Boomsma J."/>
            <person name="Zhang G."/>
        </authorList>
    </citation>
    <scope>NUCLEOTIDE SEQUENCE [LARGE SCALE GENOMIC DNA]</scope>
    <source>
        <strain evidence="1">Tsep2-gDNA-1</strain>
        <tissue evidence="1">Whole body</tissue>
    </source>
</reference>
<protein>
    <submittedName>
        <fullName evidence="1">Uncharacterized protein</fullName>
    </submittedName>
</protein>
<gene>
    <name evidence="1" type="ORF">ALC56_12655</name>
</gene>
<sequence length="452" mass="52442">MACADGSKNGIVNVMEVVLRPLMALCWNKQCEKLNNAVPPLNDATWLDITAQRSQAWLSRLPERTIFRGRSQPLTVTLWSDSIDFVAEPGIYDSPNRFCPYWVNHYYTYNTLPAVGPRVENFAMEKEKDAYRIISPYLLRRVVILTCLSQQLVVSTAEYLYIRSLHIIPHGGGESSRFRVALSKGHRYSGIHANRLFPELLSAHCALAEKSKKVLAIPRCPMPRPPLPPYLFRTVFQNDICRKFCLHKWNAPFRISTSLDRSVECYFRMEFSNYSPSPRASCNVAADSLYSEKYHLKKIPLEVAKGTISPNLATVRLYHSNKHSVAREGMKKRGETQLLFITSKNCYKDKEFLNAAKLATSRSCRIIIFVTIIDTKYIFTKYKHEKFLLVLYVHVKYRDLIQKMRREKESFRKAKKLRNLVFRRSTSGYEFSYRVNLRVQENTLEQLNILQV</sequence>